<protein>
    <submittedName>
        <fullName evidence="1">Uncharacterized protein</fullName>
    </submittedName>
</protein>
<gene>
    <name evidence="1" type="ORF">C1280_07825</name>
</gene>
<accession>A0A2Z3GZM2</accession>
<evidence type="ECO:0000313" key="2">
    <source>
        <dbReference type="Proteomes" id="UP000245802"/>
    </source>
</evidence>
<proteinExistence type="predicted"/>
<sequence length="67" mass="7357">MPSLFQAAVVKKGALVAVWDGVRHLFASFEVSFMRDVYQALAVGFRRPRLDELIEPPSGPGHADDTS</sequence>
<evidence type="ECO:0000313" key="1">
    <source>
        <dbReference type="EMBL" id="AWM36937.1"/>
    </source>
</evidence>
<name>A0A2Z3GZM2_9BACT</name>
<dbReference type="EMBL" id="CP025958">
    <property type="protein sequence ID" value="AWM36937.1"/>
    <property type="molecule type" value="Genomic_DNA"/>
</dbReference>
<organism evidence="1 2">
    <name type="scientific">Gemmata obscuriglobus</name>
    <dbReference type="NCBI Taxonomy" id="114"/>
    <lineage>
        <taxon>Bacteria</taxon>
        <taxon>Pseudomonadati</taxon>
        <taxon>Planctomycetota</taxon>
        <taxon>Planctomycetia</taxon>
        <taxon>Gemmatales</taxon>
        <taxon>Gemmataceae</taxon>
        <taxon>Gemmata</taxon>
    </lineage>
</organism>
<reference evidence="1 2" key="1">
    <citation type="submission" date="2018-01" db="EMBL/GenBank/DDBJ databases">
        <title>G. obscuriglobus.</title>
        <authorList>
            <person name="Franke J."/>
            <person name="Blomberg W."/>
            <person name="Selmecki A."/>
        </authorList>
    </citation>
    <scope>NUCLEOTIDE SEQUENCE [LARGE SCALE GENOMIC DNA]</scope>
    <source>
        <strain evidence="1 2">DSM 5831</strain>
    </source>
</reference>
<dbReference type="KEGG" id="gog:C1280_07825"/>
<dbReference type="AlphaFoldDB" id="A0A2Z3GZM2"/>
<dbReference type="Proteomes" id="UP000245802">
    <property type="component" value="Chromosome"/>
</dbReference>
<dbReference type="RefSeq" id="WP_010045394.1">
    <property type="nucleotide sequence ID" value="NZ_CP025958.1"/>
</dbReference>
<keyword evidence="2" id="KW-1185">Reference proteome</keyword>